<dbReference type="FunFam" id="3.30.70.3550:FF:000001">
    <property type="entry name" value="Leucyl/phenylalanyl-tRNA--protein transferase"/>
    <property type="match status" value="1"/>
</dbReference>
<dbReference type="GO" id="GO:0030163">
    <property type="term" value="P:protein catabolic process"/>
    <property type="evidence" value="ECO:0007669"/>
    <property type="project" value="InterPro"/>
</dbReference>
<keyword evidence="2" id="KW-0963">Cytoplasm</keyword>
<dbReference type="InterPro" id="IPR004616">
    <property type="entry name" value="Leu/Phe-tRNA_Trfase"/>
</dbReference>
<evidence type="ECO:0000256" key="1">
    <source>
        <dbReference type="ARBA" id="ARBA00004496"/>
    </source>
</evidence>
<accession>A0A3B1BQK4</accession>
<dbReference type="GO" id="GO:0008914">
    <property type="term" value="F:leucyl-tRNA--protein transferase activity"/>
    <property type="evidence" value="ECO:0007669"/>
    <property type="project" value="UniProtKB-EC"/>
</dbReference>
<dbReference type="PANTHER" id="PTHR30098:SF2">
    <property type="entry name" value="LEUCYL_PHENYLALANYL-TRNA--PROTEIN TRANSFERASE"/>
    <property type="match status" value="1"/>
</dbReference>
<dbReference type="InterPro" id="IPR042221">
    <property type="entry name" value="Leu/Phe-tRNA_Trfase_N"/>
</dbReference>
<evidence type="ECO:0000256" key="3">
    <source>
        <dbReference type="ARBA" id="ARBA00022679"/>
    </source>
</evidence>
<evidence type="ECO:0000256" key="2">
    <source>
        <dbReference type="ARBA" id="ARBA00022490"/>
    </source>
</evidence>
<dbReference type="EC" id="2.3.2.6" evidence="5"/>
<dbReference type="Gene3D" id="3.40.630.70">
    <property type="entry name" value="Leucyl/phenylalanyl-tRNA-protein transferase, C-terminal domain"/>
    <property type="match status" value="1"/>
</dbReference>
<dbReference type="HAMAP" id="MF_00688">
    <property type="entry name" value="Leu_Phe_trans"/>
    <property type="match status" value="1"/>
</dbReference>
<reference evidence="5" key="1">
    <citation type="submission" date="2018-06" db="EMBL/GenBank/DDBJ databases">
        <authorList>
            <person name="Zhirakovskaya E."/>
        </authorList>
    </citation>
    <scope>NUCLEOTIDE SEQUENCE</scope>
</reference>
<sequence length="254" mass="29206">MTEDEQDMTAPYWLNPYDREDFPAVELALREPDGLLAIGGDLSIERLLAAYRRGIFPWYSDDQPVLWWSPDPRSVLLPEKLRISRSLRKTLKKNPFRVSLDEAFAEVIHECAQPRKDEPGTWITEEMMQAYIRLHDAGHAHSVECWQGDRLVGGLYGMSLGKVFFGESMFARASDASKIAFVCLARQLRRWGFGLIDCQIQSEHLDRFGAENIPRNVFVHSLEHFTALPNYNGDWKFEAELIETIIRTGGKMDE</sequence>
<proteinExistence type="inferred from homology"/>
<dbReference type="AlphaFoldDB" id="A0A3B1BQK4"/>
<organism evidence="5">
    <name type="scientific">hydrothermal vent metagenome</name>
    <dbReference type="NCBI Taxonomy" id="652676"/>
    <lineage>
        <taxon>unclassified sequences</taxon>
        <taxon>metagenomes</taxon>
        <taxon>ecological metagenomes</taxon>
    </lineage>
</organism>
<evidence type="ECO:0000256" key="4">
    <source>
        <dbReference type="ARBA" id="ARBA00023315"/>
    </source>
</evidence>
<evidence type="ECO:0000313" key="5">
    <source>
        <dbReference type="EMBL" id="VAX14483.1"/>
    </source>
</evidence>
<dbReference type="Gene3D" id="3.30.70.3550">
    <property type="entry name" value="Leucyl/phenylalanyl-tRNA-protein transferase, N-terminal domain"/>
    <property type="match status" value="1"/>
</dbReference>
<dbReference type="InterPro" id="IPR042203">
    <property type="entry name" value="Leu/Phe-tRNA_Trfase_C"/>
</dbReference>
<keyword evidence="4 5" id="KW-0012">Acyltransferase</keyword>
<protein>
    <submittedName>
        <fullName evidence="5">Leucyl/phenylalanyl-tRNA--protein transferase</fullName>
        <ecNumber evidence="5">2.3.2.6</ecNumber>
    </submittedName>
</protein>
<gene>
    <name evidence="5" type="ORF">MNBD_GAMMA24-861</name>
</gene>
<dbReference type="SUPFAM" id="SSF55729">
    <property type="entry name" value="Acyl-CoA N-acyltransferases (Nat)"/>
    <property type="match status" value="1"/>
</dbReference>
<name>A0A3B1BQK4_9ZZZZ</name>
<comment type="subcellular location">
    <subcellularLocation>
        <location evidence="1">Cytoplasm</location>
    </subcellularLocation>
</comment>
<dbReference type="EMBL" id="UOFZ01000176">
    <property type="protein sequence ID" value="VAX14483.1"/>
    <property type="molecule type" value="Genomic_DNA"/>
</dbReference>
<dbReference type="PANTHER" id="PTHR30098">
    <property type="entry name" value="LEUCYL/PHENYLALANYL-TRNA--PROTEIN TRANSFERASE"/>
    <property type="match status" value="1"/>
</dbReference>
<dbReference type="Pfam" id="PF03588">
    <property type="entry name" value="Leu_Phe_trans"/>
    <property type="match status" value="1"/>
</dbReference>
<dbReference type="GO" id="GO:0005737">
    <property type="term" value="C:cytoplasm"/>
    <property type="evidence" value="ECO:0007669"/>
    <property type="project" value="UniProtKB-SubCell"/>
</dbReference>
<dbReference type="NCBIfam" id="TIGR00667">
    <property type="entry name" value="aat"/>
    <property type="match status" value="1"/>
</dbReference>
<dbReference type="FunFam" id="3.40.630.70:FF:000001">
    <property type="entry name" value="Leucyl/phenylalanyl-tRNA--protein transferase"/>
    <property type="match status" value="1"/>
</dbReference>
<keyword evidence="3 5" id="KW-0808">Transferase</keyword>
<dbReference type="InterPro" id="IPR016181">
    <property type="entry name" value="Acyl_CoA_acyltransferase"/>
</dbReference>